<evidence type="ECO:0000313" key="3">
    <source>
        <dbReference type="Proteomes" id="UP000645966"/>
    </source>
</evidence>
<feature type="transmembrane region" description="Helical" evidence="1">
    <location>
        <begin position="45"/>
        <end position="66"/>
    </location>
</feature>
<sequence>MPDLVRVAAGQQDGSAHWFIYLLFLIAGLLVGGTWAAYQAENRVLTFIGALAAAVAFAAGLLWLLGEVG</sequence>
<comment type="caution">
    <text evidence="2">The sequence shown here is derived from an EMBL/GenBank/DDBJ whole genome shotgun (WGS) entry which is preliminary data.</text>
</comment>
<proteinExistence type="predicted"/>
<dbReference type="AlphaFoldDB" id="A0A934I676"/>
<dbReference type="EMBL" id="JAEIOS010000011">
    <property type="protein sequence ID" value="MBI8989235.1"/>
    <property type="molecule type" value="Genomic_DNA"/>
</dbReference>
<name>A0A934I676_9CORY</name>
<evidence type="ECO:0000313" key="2">
    <source>
        <dbReference type="EMBL" id="MBI8989235.1"/>
    </source>
</evidence>
<protein>
    <submittedName>
        <fullName evidence="2">Uncharacterized protein</fullName>
    </submittedName>
</protein>
<gene>
    <name evidence="2" type="ORF">JDV75_05610</name>
</gene>
<keyword evidence="1" id="KW-1133">Transmembrane helix</keyword>
<keyword evidence="3" id="KW-1185">Reference proteome</keyword>
<dbReference type="Proteomes" id="UP000645966">
    <property type="component" value="Unassembled WGS sequence"/>
</dbReference>
<keyword evidence="1" id="KW-0812">Transmembrane</keyword>
<feature type="transmembrane region" description="Helical" evidence="1">
    <location>
        <begin position="18"/>
        <end position="38"/>
    </location>
</feature>
<reference evidence="2" key="1">
    <citation type="submission" date="2020-12" db="EMBL/GenBank/DDBJ databases">
        <title>Genome public.</title>
        <authorList>
            <person name="Sun Q."/>
        </authorList>
    </citation>
    <scope>NUCLEOTIDE SEQUENCE</scope>
    <source>
        <strain evidence="2">CCM 8863</strain>
    </source>
</reference>
<keyword evidence="1" id="KW-0472">Membrane</keyword>
<evidence type="ECO:0000256" key="1">
    <source>
        <dbReference type="SAM" id="Phobius"/>
    </source>
</evidence>
<organism evidence="2 3">
    <name type="scientific">Corynebacterium meridianum</name>
    <dbReference type="NCBI Taxonomy" id="2765363"/>
    <lineage>
        <taxon>Bacteria</taxon>
        <taxon>Bacillati</taxon>
        <taxon>Actinomycetota</taxon>
        <taxon>Actinomycetes</taxon>
        <taxon>Mycobacteriales</taxon>
        <taxon>Corynebacteriaceae</taxon>
        <taxon>Corynebacterium</taxon>
    </lineage>
</organism>
<accession>A0A934I676</accession>